<dbReference type="Gene3D" id="3.40.630.30">
    <property type="match status" value="1"/>
</dbReference>
<dbReference type="PANTHER" id="PTHR43877">
    <property type="entry name" value="AMINOALKYLPHOSPHONATE N-ACETYLTRANSFERASE-RELATED-RELATED"/>
    <property type="match status" value="1"/>
</dbReference>
<keyword evidence="5" id="KW-1185">Reference proteome</keyword>
<dbReference type="EMBL" id="NHSD01000308">
    <property type="protein sequence ID" value="MBK5928511.1"/>
    <property type="molecule type" value="Genomic_DNA"/>
</dbReference>
<evidence type="ECO:0000256" key="2">
    <source>
        <dbReference type="ARBA" id="ARBA00023315"/>
    </source>
</evidence>
<dbReference type="PROSITE" id="PS51186">
    <property type="entry name" value="GNAT"/>
    <property type="match status" value="1"/>
</dbReference>
<dbReference type="AlphaFoldDB" id="A0A934TN11"/>
<dbReference type="InterPro" id="IPR000182">
    <property type="entry name" value="GNAT_dom"/>
</dbReference>
<dbReference type="SUPFAM" id="SSF55729">
    <property type="entry name" value="Acyl-CoA N-acyltransferases (Nat)"/>
    <property type="match status" value="1"/>
</dbReference>
<protein>
    <recommendedName>
        <fullName evidence="3">N-acetyltransferase domain-containing protein</fullName>
    </recommendedName>
</protein>
<reference evidence="4" key="1">
    <citation type="submission" date="2017-05" db="EMBL/GenBank/DDBJ databases">
        <authorList>
            <person name="Imhoff J.F."/>
            <person name="Rahn T."/>
            <person name="Kuenzel S."/>
            <person name="Neulinger S.C."/>
        </authorList>
    </citation>
    <scope>NUCLEOTIDE SEQUENCE</scope>
    <source>
        <strain evidence="4">LMG 28126</strain>
    </source>
</reference>
<dbReference type="Proteomes" id="UP000706333">
    <property type="component" value="Unassembled WGS sequence"/>
</dbReference>
<feature type="domain" description="N-acetyltransferase" evidence="3">
    <location>
        <begin position="45"/>
        <end position="183"/>
    </location>
</feature>
<evidence type="ECO:0000313" key="5">
    <source>
        <dbReference type="Proteomes" id="UP000706333"/>
    </source>
</evidence>
<sequence>MAVTPAGTRVEYRITYLGMQARPTYDWPQMPSDRVAASLLCAEGPPVWYFRALYEAVGRGHAWEDLLEEPDAVLAGWLATPTVRLWTLCRGGWPQGFFVLDATDEEETDLSYLGLVPDAVGLGYGRYLLRTAILTAWERPGMRRLTVNTCSLDHPRALAMYQRSGFEVMRAEDRSRVLRHDLDTGRWRP</sequence>
<comment type="caution">
    <text evidence="4">The sequence shown here is derived from an EMBL/GenBank/DDBJ whole genome shotgun (WGS) entry which is preliminary data.</text>
</comment>
<accession>A0A934TN11</accession>
<gene>
    <name evidence="4" type="ORF">CCR87_14430</name>
</gene>
<name>A0A934TN11_9RHOB</name>
<dbReference type="RefSeq" id="WP_201158273.1">
    <property type="nucleotide sequence ID" value="NZ_NHSD01000308.1"/>
</dbReference>
<evidence type="ECO:0000313" key="4">
    <source>
        <dbReference type="EMBL" id="MBK5928511.1"/>
    </source>
</evidence>
<proteinExistence type="predicted"/>
<dbReference type="Pfam" id="PF00583">
    <property type="entry name" value="Acetyltransf_1"/>
    <property type="match status" value="1"/>
</dbReference>
<dbReference type="InterPro" id="IPR016181">
    <property type="entry name" value="Acyl_CoA_acyltransferase"/>
</dbReference>
<organism evidence="4 5">
    <name type="scientific">Rhodobaculum claviforme</name>
    <dbReference type="NCBI Taxonomy" id="1549854"/>
    <lineage>
        <taxon>Bacteria</taxon>
        <taxon>Pseudomonadati</taxon>
        <taxon>Pseudomonadota</taxon>
        <taxon>Alphaproteobacteria</taxon>
        <taxon>Rhodobacterales</taxon>
        <taxon>Paracoccaceae</taxon>
        <taxon>Rhodobaculum</taxon>
    </lineage>
</organism>
<dbReference type="CDD" id="cd04301">
    <property type="entry name" value="NAT_SF"/>
    <property type="match status" value="1"/>
</dbReference>
<keyword evidence="1" id="KW-0808">Transferase</keyword>
<evidence type="ECO:0000259" key="3">
    <source>
        <dbReference type="PROSITE" id="PS51186"/>
    </source>
</evidence>
<keyword evidence="2" id="KW-0012">Acyltransferase</keyword>
<dbReference type="GO" id="GO:0016747">
    <property type="term" value="F:acyltransferase activity, transferring groups other than amino-acyl groups"/>
    <property type="evidence" value="ECO:0007669"/>
    <property type="project" value="InterPro"/>
</dbReference>
<evidence type="ECO:0000256" key="1">
    <source>
        <dbReference type="ARBA" id="ARBA00022679"/>
    </source>
</evidence>
<dbReference type="InterPro" id="IPR050832">
    <property type="entry name" value="Bact_Acetyltransf"/>
</dbReference>
<reference evidence="4" key="2">
    <citation type="journal article" date="2020" name="Microorganisms">
        <title>Osmotic Adaptation and Compatible Solute Biosynthesis of Phototrophic Bacteria as Revealed from Genome Analyses.</title>
        <authorList>
            <person name="Imhoff J.F."/>
            <person name="Rahn T."/>
            <person name="Kunzel S."/>
            <person name="Keller A."/>
            <person name="Neulinger S.C."/>
        </authorList>
    </citation>
    <scope>NUCLEOTIDE SEQUENCE</scope>
    <source>
        <strain evidence="4">LMG 28126</strain>
    </source>
</reference>